<organism evidence="3 4">
    <name type="scientific">Polytolypa hystricis (strain UAMH7299)</name>
    <dbReference type="NCBI Taxonomy" id="1447883"/>
    <lineage>
        <taxon>Eukaryota</taxon>
        <taxon>Fungi</taxon>
        <taxon>Dikarya</taxon>
        <taxon>Ascomycota</taxon>
        <taxon>Pezizomycotina</taxon>
        <taxon>Eurotiomycetes</taxon>
        <taxon>Eurotiomycetidae</taxon>
        <taxon>Onygenales</taxon>
        <taxon>Onygenales incertae sedis</taxon>
        <taxon>Polytolypa</taxon>
    </lineage>
</organism>
<keyword evidence="4" id="KW-1185">Reference proteome</keyword>
<name>A0A2B7WZI2_POLH7</name>
<feature type="region of interest" description="Disordered" evidence="1">
    <location>
        <begin position="236"/>
        <end position="365"/>
    </location>
</feature>
<feature type="region of interest" description="Disordered" evidence="1">
    <location>
        <begin position="1"/>
        <end position="22"/>
    </location>
</feature>
<evidence type="ECO:0000256" key="1">
    <source>
        <dbReference type="SAM" id="MobiDB-lite"/>
    </source>
</evidence>
<dbReference type="GO" id="GO:0046983">
    <property type="term" value="F:protein dimerization activity"/>
    <property type="evidence" value="ECO:0007669"/>
    <property type="project" value="InterPro"/>
</dbReference>
<reference evidence="3 4" key="1">
    <citation type="submission" date="2017-10" db="EMBL/GenBank/DDBJ databases">
        <title>Comparative genomics in systemic dimorphic fungi from Ajellomycetaceae.</title>
        <authorList>
            <person name="Munoz J.F."/>
            <person name="Mcewen J.G."/>
            <person name="Clay O.K."/>
            <person name="Cuomo C.A."/>
        </authorList>
    </citation>
    <scope>NUCLEOTIDE SEQUENCE [LARGE SCALE GENOMIC DNA]</scope>
    <source>
        <strain evidence="3 4">UAMH7299</strain>
    </source>
</reference>
<dbReference type="SUPFAM" id="SSF47459">
    <property type="entry name" value="HLH, helix-loop-helix DNA-binding domain"/>
    <property type="match status" value="1"/>
</dbReference>
<evidence type="ECO:0000313" key="3">
    <source>
        <dbReference type="EMBL" id="PGH02029.1"/>
    </source>
</evidence>
<feature type="compositionally biased region" description="Polar residues" evidence="1">
    <location>
        <begin position="316"/>
        <end position="329"/>
    </location>
</feature>
<feature type="compositionally biased region" description="Polar residues" evidence="1">
    <location>
        <begin position="653"/>
        <end position="669"/>
    </location>
</feature>
<dbReference type="Gene3D" id="4.10.280.10">
    <property type="entry name" value="Helix-loop-helix DNA-binding domain"/>
    <property type="match status" value="1"/>
</dbReference>
<feature type="domain" description="BHLH" evidence="2">
    <location>
        <begin position="561"/>
        <end position="632"/>
    </location>
</feature>
<dbReference type="CDD" id="cd11392">
    <property type="entry name" value="bHLH_ScPHO4_like"/>
    <property type="match status" value="1"/>
</dbReference>
<accession>A0A2B7WZI2</accession>
<feature type="compositionally biased region" description="Polar residues" evidence="1">
    <location>
        <begin position="1"/>
        <end position="11"/>
    </location>
</feature>
<dbReference type="SMART" id="SM00353">
    <property type="entry name" value="HLH"/>
    <property type="match status" value="1"/>
</dbReference>
<dbReference type="AlphaFoldDB" id="A0A2B7WZI2"/>
<proteinExistence type="predicted"/>
<feature type="region of interest" description="Disordered" evidence="1">
    <location>
        <begin position="648"/>
        <end position="692"/>
    </location>
</feature>
<dbReference type="PROSITE" id="PS50888">
    <property type="entry name" value="BHLH"/>
    <property type="match status" value="1"/>
</dbReference>
<evidence type="ECO:0000313" key="4">
    <source>
        <dbReference type="Proteomes" id="UP000224634"/>
    </source>
</evidence>
<dbReference type="InterPro" id="IPR011598">
    <property type="entry name" value="bHLH_dom"/>
</dbReference>
<protein>
    <recommendedName>
        <fullName evidence="2">BHLH domain-containing protein</fullName>
    </recommendedName>
</protein>
<feature type="compositionally biased region" description="Polar residues" evidence="1">
    <location>
        <begin position="420"/>
        <end position="444"/>
    </location>
</feature>
<evidence type="ECO:0000259" key="2">
    <source>
        <dbReference type="PROSITE" id="PS50888"/>
    </source>
</evidence>
<dbReference type="OrthoDB" id="5344169at2759"/>
<gene>
    <name evidence="3" type="ORF">AJ80_08923</name>
</gene>
<dbReference type="Pfam" id="PF00010">
    <property type="entry name" value="HLH"/>
    <property type="match status" value="1"/>
</dbReference>
<dbReference type="STRING" id="1447883.A0A2B7WZI2"/>
<feature type="compositionally biased region" description="Polar residues" evidence="1">
    <location>
        <begin position="299"/>
        <end position="308"/>
    </location>
</feature>
<dbReference type="InterPro" id="IPR036638">
    <property type="entry name" value="HLH_DNA-bd_sf"/>
</dbReference>
<feature type="region of interest" description="Disordered" evidence="1">
    <location>
        <begin position="420"/>
        <end position="517"/>
    </location>
</feature>
<dbReference type="Proteomes" id="UP000224634">
    <property type="component" value="Unassembled WGS sequence"/>
</dbReference>
<sequence>MNQDQTLSPWQEQMPGEPLVPTTGEEFASLLEFDFDFSALENAASQPGNNNALQSSAPQVSTTMQDVGFTSMDVQSTSQPQSYTPIFQQMPTMEMQQQQQQQQQQQHQHFFAHKQQQAILSQSYGHGRPFIPPTPNSVEFHGGTSNGMAQLDTQVHRNYEQYSGSNDDQGTFTPLVSPAMTPLEQQFRMSDYTIPGEYFTPITSPALEASNANGTSFMFNQTTQAEAGFASSPIDMSHQFPAASAPSSPGVVRRQRRKPSISSRAPGRLVRQSPSVRPMSKRKSQLGSGVHSDDHHPITQDQSMNLLSVNPGDASRQPSSNESSGQDSVSPEPLSEPLMPPPALPRSTRSPYIAGHESMSNTKAAEAATPATLMKLRNQRSAESPQPRFSGSGSIIINEMPDEVMEDILLPEAANTAPANFTNGTVVPSGEQTPTLSANRTPTLKPSRGSSDRMATSSVGPSPVIGTMASPSGALGASKRSESKIGGRVSKKRQSVGSAQMSPALRPKISPSIQPLVRTDGISPETSALYLASKSNYQHILEGTLLPGVTYPENLAENLSSKRTNHKLAEQGRRNRINSALKEIEGLLPPALCKIHEKEISGDASKPEKPNSNQSISKASTVEMAIIYIKSLQTELLDTKEKLKIAESKLAGSVSTEKSPKNVNGNAETGETAKADTEEKDEETVHDTKITE</sequence>
<comment type="caution">
    <text evidence="3">The sequence shown here is derived from an EMBL/GenBank/DDBJ whole genome shotgun (WGS) entry which is preliminary data.</text>
</comment>
<dbReference type="EMBL" id="PDNA01000229">
    <property type="protein sequence ID" value="PGH02029.1"/>
    <property type="molecule type" value="Genomic_DNA"/>
</dbReference>
<feature type="compositionally biased region" description="Basic and acidic residues" evidence="1">
    <location>
        <begin position="671"/>
        <end position="692"/>
    </location>
</feature>